<reference evidence="1 2" key="1">
    <citation type="submission" date="2022-09" db="EMBL/GenBank/DDBJ databases">
        <authorList>
            <person name="Palmer J.M."/>
        </authorList>
    </citation>
    <scope>NUCLEOTIDE SEQUENCE [LARGE SCALE GENOMIC DNA]</scope>
    <source>
        <strain evidence="1 2">DSM 7382</strain>
    </source>
</reference>
<keyword evidence="2" id="KW-1185">Reference proteome</keyword>
<sequence length="95" mass="10612">MGSIRTSSLAARWLYTHNQVSNPKDENKGPFLGHFLIYVFHNFYTGHWSVCNGLEKTSKCSCARNTAQRMGVSELTVHMIAYGCCQAQLAINNQG</sequence>
<evidence type="ECO:0000313" key="1">
    <source>
        <dbReference type="EMBL" id="KAK7677684.1"/>
    </source>
</evidence>
<comment type="caution">
    <text evidence="1">The sequence shown here is derived from an EMBL/GenBank/DDBJ whole genome shotgun (WGS) entry which is preliminary data.</text>
</comment>
<accession>A0AAW0FE47</accession>
<proteinExistence type="predicted"/>
<dbReference type="Pfam" id="PF20414">
    <property type="entry name" value="DUF6698"/>
    <property type="match status" value="1"/>
</dbReference>
<organism evidence="1 2">
    <name type="scientific">Cerrena zonata</name>
    <dbReference type="NCBI Taxonomy" id="2478898"/>
    <lineage>
        <taxon>Eukaryota</taxon>
        <taxon>Fungi</taxon>
        <taxon>Dikarya</taxon>
        <taxon>Basidiomycota</taxon>
        <taxon>Agaricomycotina</taxon>
        <taxon>Agaricomycetes</taxon>
        <taxon>Polyporales</taxon>
        <taxon>Cerrenaceae</taxon>
        <taxon>Cerrena</taxon>
    </lineage>
</organism>
<dbReference type="InterPro" id="IPR046521">
    <property type="entry name" value="DUF6698"/>
</dbReference>
<dbReference type="AlphaFoldDB" id="A0AAW0FE47"/>
<evidence type="ECO:0000313" key="2">
    <source>
        <dbReference type="Proteomes" id="UP001385951"/>
    </source>
</evidence>
<dbReference type="Proteomes" id="UP001385951">
    <property type="component" value="Unassembled WGS sequence"/>
</dbReference>
<name>A0AAW0FE47_9APHY</name>
<gene>
    <name evidence="1" type="ORF">QCA50_019375</name>
</gene>
<dbReference type="EMBL" id="JASBNA010000084">
    <property type="protein sequence ID" value="KAK7677684.1"/>
    <property type="molecule type" value="Genomic_DNA"/>
</dbReference>
<protein>
    <submittedName>
        <fullName evidence="1">Uncharacterized protein</fullName>
    </submittedName>
</protein>